<sequence length="116" mass="12768">MMEFEDQEEEHKEEVPSFDSLGNTNSTRLAKMLSPVEVPITLLRKPKYNECLKNHAVGIGGHAVDGCGEFMAAGFEGSLDAFKCTACNCHRNFHRKKTEGNGATITTFPPPPTHAF</sequence>
<keyword evidence="1" id="KW-0479">Metal-binding</keyword>
<dbReference type="Pfam" id="PF04770">
    <property type="entry name" value="ZF-HD_dimer"/>
    <property type="match status" value="1"/>
</dbReference>
<keyword evidence="6" id="KW-0238">DNA-binding</keyword>
<feature type="domain" description="ZF-HD dimerization-type" evidence="5">
    <location>
        <begin position="48"/>
        <end position="97"/>
    </location>
</feature>
<proteinExistence type="predicted"/>
<accession>A0ABD1UM29</accession>
<gene>
    <name evidence="6" type="ORF">Adt_11165</name>
</gene>
<dbReference type="EMBL" id="JBFOLK010000003">
    <property type="protein sequence ID" value="KAL2526111.1"/>
    <property type="molecule type" value="Genomic_DNA"/>
</dbReference>
<dbReference type="AlphaFoldDB" id="A0ABD1UM29"/>
<feature type="region of interest" description="Disordered" evidence="4">
    <location>
        <begin position="1"/>
        <end position="26"/>
    </location>
</feature>
<dbReference type="NCBIfam" id="TIGR01566">
    <property type="entry name" value="ZF_HD_prot_N"/>
    <property type="match status" value="1"/>
</dbReference>
<evidence type="ECO:0000259" key="5">
    <source>
        <dbReference type="PROSITE" id="PS51523"/>
    </source>
</evidence>
<dbReference type="GO" id="GO:0008270">
    <property type="term" value="F:zinc ion binding"/>
    <property type="evidence" value="ECO:0007669"/>
    <property type="project" value="UniProtKB-KW"/>
</dbReference>
<keyword evidence="3" id="KW-0862">Zinc</keyword>
<reference evidence="7" key="1">
    <citation type="submission" date="2024-07" db="EMBL/GenBank/DDBJ databases">
        <title>Two chromosome-level genome assemblies of Korean endemic species Abeliophyllum distichum and Forsythia ovata (Oleaceae).</title>
        <authorList>
            <person name="Jang H."/>
        </authorList>
    </citation>
    <scope>NUCLEOTIDE SEQUENCE [LARGE SCALE GENOMIC DNA]</scope>
</reference>
<evidence type="ECO:0000313" key="7">
    <source>
        <dbReference type="Proteomes" id="UP001604336"/>
    </source>
</evidence>
<keyword evidence="7" id="KW-1185">Reference proteome</keyword>
<dbReference type="PANTHER" id="PTHR31948:SF157">
    <property type="entry name" value="ZINC-FINGER HOMEODOMAIN PROTEIN 1"/>
    <property type="match status" value="1"/>
</dbReference>
<comment type="caution">
    <text evidence="6">The sequence shown here is derived from an EMBL/GenBank/DDBJ whole genome shotgun (WGS) entry which is preliminary data.</text>
</comment>
<dbReference type="PROSITE" id="PS51523">
    <property type="entry name" value="ZF_HD_DIMER"/>
    <property type="match status" value="1"/>
</dbReference>
<protein>
    <submittedName>
        <fullName evidence="6">Zinc-finger homeodomain protein 2</fullName>
    </submittedName>
</protein>
<dbReference type="Proteomes" id="UP001604336">
    <property type="component" value="Unassembled WGS sequence"/>
</dbReference>
<evidence type="ECO:0000256" key="2">
    <source>
        <dbReference type="ARBA" id="ARBA00022771"/>
    </source>
</evidence>
<evidence type="ECO:0000256" key="3">
    <source>
        <dbReference type="ARBA" id="ARBA00022833"/>
    </source>
</evidence>
<keyword evidence="2 6" id="KW-0863">Zinc-finger</keyword>
<evidence type="ECO:0000256" key="4">
    <source>
        <dbReference type="SAM" id="MobiDB-lite"/>
    </source>
</evidence>
<keyword evidence="6" id="KW-0371">Homeobox</keyword>
<dbReference type="PANTHER" id="PTHR31948">
    <property type="entry name" value="ZINC-FINGER HOMEODOMAIN PROTEIN 2"/>
    <property type="match status" value="1"/>
</dbReference>
<organism evidence="6 7">
    <name type="scientific">Abeliophyllum distichum</name>
    <dbReference type="NCBI Taxonomy" id="126358"/>
    <lineage>
        <taxon>Eukaryota</taxon>
        <taxon>Viridiplantae</taxon>
        <taxon>Streptophyta</taxon>
        <taxon>Embryophyta</taxon>
        <taxon>Tracheophyta</taxon>
        <taxon>Spermatophyta</taxon>
        <taxon>Magnoliopsida</taxon>
        <taxon>eudicotyledons</taxon>
        <taxon>Gunneridae</taxon>
        <taxon>Pentapetalae</taxon>
        <taxon>asterids</taxon>
        <taxon>lamiids</taxon>
        <taxon>Lamiales</taxon>
        <taxon>Oleaceae</taxon>
        <taxon>Forsythieae</taxon>
        <taxon>Abeliophyllum</taxon>
    </lineage>
</organism>
<evidence type="ECO:0000256" key="1">
    <source>
        <dbReference type="ARBA" id="ARBA00022723"/>
    </source>
</evidence>
<name>A0ABD1UM29_9LAMI</name>
<evidence type="ECO:0000313" key="6">
    <source>
        <dbReference type="EMBL" id="KAL2526111.1"/>
    </source>
</evidence>
<dbReference type="InterPro" id="IPR006456">
    <property type="entry name" value="ZF_HD_homeobox_Cys/His_dimer"/>
</dbReference>
<dbReference type="GO" id="GO:0003677">
    <property type="term" value="F:DNA binding"/>
    <property type="evidence" value="ECO:0007669"/>
    <property type="project" value="UniProtKB-KW"/>
</dbReference>